<feature type="transmembrane region" description="Helical" evidence="1">
    <location>
        <begin position="163"/>
        <end position="187"/>
    </location>
</feature>
<evidence type="ECO:0000313" key="4">
    <source>
        <dbReference type="Proteomes" id="UP000095419"/>
    </source>
</evidence>
<dbReference type="InterPro" id="IPR026037">
    <property type="entry name" value="PgpA"/>
</dbReference>
<dbReference type="SUPFAM" id="SSF101307">
    <property type="entry name" value="YutG-like"/>
    <property type="match status" value="1"/>
</dbReference>
<keyword evidence="1" id="KW-0472">Membrane</keyword>
<evidence type="ECO:0000313" key="3">
    <source>
        <dbReference type="EMBL" id="CUO57174.1"/>
    </source>
</evidence>
<dbReference type="EC" id="3.1.3.27" evidence="3"/>
<evidence type="ECO:0000256" key="1">
    <source>
        <dbReference type="SAM" id="Phobius"/>
    </source>
</evidence>
<evidence type="ECO:0000259" key="2">
    <source>
        <dbReference type="Pfam" id="PF04608"/>
    </source>
</evidence>
<dbReference type="Pfam" id="PF04608">
    <property type="entry name" value="PgpA"/>
    <property type="match status" value="1"/>
</dbReference>
<dbReference type="AlphaFoldDB" id="A0A174G3V9"/>
<sequence>MIALYHFITFITLLHLSLYRFYRIYHLITFLMKKPSLLPVIIGTGFGSGFSPFAPGTAGALLATLIWFGLSYLVSSVCLLWLTVALILVFTLAGIWAANRLEVSWGEDPSRVVVDEMVGVWIALLAAPAGHVWYALGAFVLFRLFDIFKPLGIRRMESLPGGIGVMMDDILSGVYGFIILIVARWIIS</sequence>
<feature type="transmembrane region" description="Helical" evidence="1">
    <location>
        <begin position="77"/>
        <end position="98"/>
    </location>
</feature>
<proteinExistence type="predicted"/>
<feature type="transmembrane region" description="Helical" evidence="1">
    <location>
        <begin position="118"/>
        <end position="142"/>
    </location>
</feature>
<feature type="transmembrane region" description="Helical" evidence="1">
    <location>
        <begin position="7"/>
        <end position="25"/>
    </location>
</feature>
<gene>
    <name evidence="3" type="primary">pgpA</name>
    <name evidence="3" type="ORF">ERS417307_01923</name>
</gene>
<dbReference type="CDD" id="cd06971">
    <property type="entry name" value="PgpA"/>
    <property type="match status" value="1"/>
</dbReference>
<dbReference type="PANTHER" id="PTHR36305:SF1">
    <property type="entry name" value="PHOSPHATIDYLGLYCEROPHOSPHATASE A"/>
    <property type="match status" value="1"/>
</dbReference>
<accession>A0A174G3V9</accession>
<keyword evidence="1" id="KW-1133">Transmembrane helix</keyword>
<feature type="transmembrane region" description="Helical" evidence="1">
    <location>
        <begin position="37"/>
        <end position="70"/>
    </location>
</feature>
<dbReference type="PANTHER" id="PTHR36305">
    <property type="entry name" value="PHOSPHATIDYLGLYCEROPHOSPHATASE A"/>
    <property type="match status" value="1"/>
</dbReference>
<dbReference type="GO" id="GO:0008962">
    <property type="term" value="F:phosphatidylglycerophosphatase activity"/>
    <property type="evidence" value="ECO:0007669"/>
    <property type="project" value="UniProtKB-EC"/>
</dbReference>
<reference evidence="3 4" key="1">
    <citation type="submission" date="2015-09" db="EMBL/GenBank/DDBJ databases">
        <authorList>
            <consortium name="Pathogen Informatics"/>
        </authorList>
    </citation>
    <scope>NUCLEOTIDE SEQUENCE [LARGE SCALE GENOMIC DNA]</scope>
    <source>
        <strain evidence="3 4">2789STDY5608791</strain>
    </source>
</reference>
<dbReference type="InterPro" id="IPR036681">
    <property type="entry name" value="PgpA-like_sf"/>
</dbReference>
<dbReference type="Proteomes" id="UP000095419">
    <property type="component" value="Unassembled WGS sequence"/>
</dbReference>
<keyword evidence="1" id="KW-0812">Transmembrane</keyword>
<dbReference type="GO" id="GO:0006629">
    <property type="term" value="P:lipid metabolic process"/>
    <property type="evidence" value="ECO:0007669"/>
    <property type="project" value="InterPro"/>
</dbReference>
<organism evidence="3 4">
    <name type="scientific">Bacteroides uniformis</name>
    <dbReference type="NCBI Taxonomy" id="820"/>
    <lineage>
        <taxon>Bacteria</taxon>
        <taxon>Pseudomonadati</taxon>
        <taxon>Bacteroidota</taxon>
        <taxon>Bacteroidia</taxon>
        <taxon>Bacteroidales</taxon>
        <taxon>Bacteroidaceae</taxon>
        <taxon>Bacteroides</taxon>
    </lineage>
</organism>
<dbReference type="InterPro" id="IPR007686">
    <property type="entry name" value="YutG/PgpA"/>
</dbReference>
<keyword evidence="3" id="KW-0378">Hydrolase</keyword>
<name>A0A174G3V9_BACUN</name>
<dbReference type="EMBL" id="CYZF01000005">
    <property type="protein sequence ID" value="CUO57174.1"/>
    <property type="molecule type" value="Genomic_DNA"/>
</dbReference>
<protein>
    <submittedName>
        <fullName evidence="3">Phosphatidylglycerophosphatase</fullName>
        <ecNumber evidence="3">3.1.3.27</ecNumber>
    </submittedName>
</protein>
<feature type="domain" description="YutG/PgpA" evidence="2">
    <location>
        <begin position="42"/>
        <end position="183"/>
    </location>
</feature>